<dbReference type="InterPro" id="IPR013083">
    <property type="entry name" value="Znf_RING/FYVE/PHD"/>
</dbReference>
<evidence type="ECO:0000256" key="1">
    <source>
        <dbReference type="ARBA" id="ARBA00022723"/>
    </source>
</evidence>
<proteinExistence type="predicted"/>
<organism evidence="7 8">
    <name type="scientific">Cuscuta europaea</name>
    <name type="common">European dodder</name>
    <dbReference type="NCBI Taxonomy" id="41803"/>
    <lineage>
        <taxon>Eukaryota</taxon>
        <taxon>Viridiplantae</taxon>
        <taxon>Streptophyta</taxon>
        <taxon>Embryophyta</taxon>
        <taxon>Tracheophyta</taxon>
        <taxon>Spermatophyta</taxon>
        <taxon>Magnoliopsida</taxon>
        <taxon>eudicotyledons</taxon>
        <taxon>Gunneridae</taxon>
        <taxon>Pentapetalae</taxon>
        <taxon>asterids</taxon>
        <taxon>lamiids</taxon>
        <taxon>Solanales</taxon>
        <taxon>Convolvulaceae</taxon>
        <taxon>Cuscuteae</taxon>
        <taxon>Cuscuta</taxon>
        <taxon>Cuscuta subgen. Cuscuta</taxon>
    </lineage>
</organism>
<dbReference type="Gene3D" id="3.30.40.10">
    <property type="entry name" value="Zinc/RING finger domain, C3HC4 (zinc finger)"/>
    <property type="match status" value="1"/>
</dbReference>
<evidence type="ECO:0000256" key="2">
    <source>
        <dbReference type="ARBA" id="ARBA00022771"/>
    </source>
</evidence>
<sequence>MMESPISINPAQPSSCHGILRFKIIHKRAAPPPLASEGSSSTTTTFMYDENATAEFNPRHVLVSTENVIVFFSDVLSDRFGLDPNVDHLQRFIRRLAERVMSRDEARHVQIWGGTISVEYVMIHPHDDDNDDDDSVEEEDEDEDGPVGLSEDDIRKLKSETWEGGADAEKACAVCLSEYEEGEAIIRLVQTCSHSFHKDCIVAWLRQNGTCPICRSRAVYDVDESASVDAATRTSPGFDIMSLMPHNLCGRPPLN</sequence>
<evidence type="ECO:0000313" key="8">
    <source>
        <dbReference type="Proteomes" id="UP001152484"/>
    </source>
</evidence>
<comment type="caution">
    <text evidence="7">The sequence shown here is derived from an EMBL/GenBank/DDBJ whole genome shotgun (WGS) entry which is preliminary data.</text>
</comment>
<dbReference type="GO" id="GO:0006511">
    <property type="term" value="P:ubiquitin-dependent protein catabolic process"/>
    <property type="evidence" value="ECO:0007669"/>
    <property type="project" value="TreeGrafter"/>
</dbReference>
<dbReference type="CDD" id="cd16461">
    <property type="entry name" value="RING-H2_EL5-like"/>
    <property type="match status" value="1"/>
</dbReference>
<keyword evidence="3" id="KW-0862">Zinc</keyword>
<keyword evidence="8" id="KW-1185">Reference proteome</keyword>
<dbReference type="Proteomes" id="UP001152484">
    <property type="component" value="Unassembled WGS sequence"/>
</dbReference>
<evidence type="ECO:0000256" key="3">
    <source>
        <dbReference type="ARBA" id="ARBA00022833"/>
    </source>
</evidence>
<accession>A0A9P0Z749</accession>
<name>A0A9P0Z749_CUSEU</name>
<feature type="compositionally biased region" description="Acidic residues" evidence="5">
    <location>
        <begin position="128"/>
        <end position="145"/>
    </location>
</feature>
<dbReference type="GO" id="GO:0005634">
    <property type="term" value="C:nucleus"/>
    <property type="evidence" value="ECO:0007669"/>
    <property type="project" value="TreeGrafter"/>
</dbReference>
<dbReference type="PANTHER" id="PTHR45931:SF3">
    <property type="entry name" value="RING ZINC FINGER-CONTAINING PROTEIN"/>
    <property type="match status" value="1"/>
</dbReference>
<evidence type="ECO:0000256" key="4">
    <source>
        <dbReference type="PROSITE-ProRule" id="PRU00175"/>
    </source>
</evidence>
<dbReference type="GO" id="GO:0008270">
    <property type="term" value="F:zinc ion binding"/>
    <property type="evidence" value="ECO:0007669"/>
    <property type="project" value="UniProtKB-KW"/>
</dbReference>
<dbReference type="GO" id="GO:0061630">
    <property type="term" value="F:ubiquitin protein ligase activity"/>
    <property type="evidence" value="ECO:0007669"/>
    <property type="project" value="TreeGrafter"/>
</dbReference>
<dbReference type="AlphaFoldDB" id="A0A9P0Z749"/>
<keyword evidence="2 4" id="KW-0863">Zinc-finger</keyword>
<dbReference type="OrthoDB" id="8062037at2759"/>
<reference evidence="7" key="1">
    <citation type="submission" date="2022-07" db="EMBL/GenBank/DDBJ databases">
        <authorList>
            <person name="Macas J."/>
            <person name="Novak P."/>
            <person name="Neumann P."/>
        </authorList>
    </citation>
    <scope>NUCLEOTIDE SEQUENCE</scope>
</reference>
<evidence type="ECO:0000313" key="7">
    <source>
        <dbReference type="EMBL" id="CAH9092007.1"/>
    </source>
</evidence>
<evidence type="ECO:0000256" key="5">
    <source>
        <dbReference type="SAM" id="MobiDB-lite"/>
    </source>
</evidence>
<dbReference type="PROSITE" id="PS50089">
    <property type="entry name" value="ZF_RING_2"/>
    <property type="match status" value="1"/>
</dbReference>
<evidence type="ECO:0000259" key="6">
    <source>
        <dbReference type="PROSITE" id="PS50089"/>
    </source>
</evidence>
<dbReference type="InterPro" id="IPR051834">
    <property type="entry name" value="RING_finger_E3_ligase"/>
</dbReference>
<dbReference type="Pfam" id="PF13639">
    <property type="entry name" value="zf-RING_2"/>
    <property type="match status" value="1"/>
</dbReference>
<dbReference type="InterPro" id="IPR001841">
    <property type="entry name" value="Znf_RING"/>
</dbReference>
<feature type="domain" description="RING-type" evidence="6">
    <location>
        <begin position="172"/>
        <end position="215"/>
    </location>
</feature>
<feature type="region of interest" description="Disordered" evidence="5">
    <location>
        <begin position="124"/>
        <end position="151"/>
    </location>
</feature>
<protein>
    <recommendedName>
        <fullName evidence="6">RING-type domain-containing protein</fullName>
    </recommendedName>
</protein>
<gene>
    <name evidence="7" type="ORF">CEURO_LOCUS11803</name>
</gene>
<dbReference type="SMART" id="SM00184">
    <property type="entry name" value="RING"/>
    <property type="match status" value="1"/>
</dbReference>
<dbReference type="EMBL" id="CAMAPE010000027">
    <property type="protein sequence ID" value="CAH9092007.1"/>
    <property type="molecule type" value="Genomic_DNA"/>
</dbReference>
<dbReference type="SUPFAM" id="SSF57850">
    <property type="entry name" value="RING/U-box"/>
    <property type="match status" value="1"/>
</dbReference>
<dbReference type="PANTHER" id="PTHR45931">
    <property type="entry name" value="SI:CH211-59O9.10"/>
    <property type="match status" value="1"/>
</dbReference>
<keyword evidence="1" id="KW-0479">Metal-binding</keyword>